<reference evidence="11" key="1">
    <citation type="submission" date="2011-10" db="EMBL/GenBank/DDBJ databases">
        <title>The complete genome of chromosome of Thermovirga lienii DSM 17291.</title>
        <authorList>
            <consortium name="US DOE Joint Genome Institute (JGI-PGF)"/>
            <person name="Lucas S."/>
            <person name="Copeland A."/>
            <person name="Lapidus A."/>
            <person name="Glavina del Rio T."/>
            <person name="Dalin E."/>
            <person name="Tice H."/>
            <person name="Bruce D."/>
            <person name="Goodwin L."/>
            <person name="Pitluck S."/>
            <person name="Peters L."/>
            <person name="Mikhailova N."/>
            <person name="Saunders E."/>
            <person name="Kyrpides N."/>
            <person name="Mavromatis K."/>
            <person name="Ivanova N."/>
            <person name="Last F.I."/>
            <person name="Brettin T."/>
            <person name="Detter J.C."/>
            <person name="Han C."/>
            <person name="Larimer F."/>
            <person name="Land M."/>
            <person name="Hauser L."/>
            <person name="Markowitz V."/>
            <person name="Cheng J.-F."/>
            <person name="Hugenholtz P."/>
            <person name="Woyke T."/>
            <person name="Wu D."/>
            <person name="Spring S."/>
            <person name="Schroeder M."/>
            <person name="Brambilla E.-M."/>
            <person name="Klenk H.-P."/>
            <person name="Eisen J.A."/>
        </authorList>
    </citation>
    <scope>NUCLEOTIDE SEQUENCE [LARGE SCALE GENOMIC DNA]</scope>
    <source>
        <strain evidence="11">ATCC BAA-1197 / DSM 17291 / Cas60314</strain>
    </source>
</reference>
<evidence type="ECO:0000256" key="4">
    <source>
        <dbReference type="ARBA" id="ARBA00022691"/>
    </source>
</evidence>
<dbReference type="FunFam" id="3.80.30.20:FF:000001">
    <property type="entry name" value="tRNA-2-methylthio-N(6)-dimethylallyladenosine synthase 2"/>
    <property type="match status" value="1"/>
</dbReference>
<keyword evidence="5" id="KW-0479">Metal-binding</keyword>
<dbReference type="PROSITE" id="PS51449">
    <property type="entry name" value="MTTASE_N"/>
    <property type="match status" value="1"/>
</dbReference>
<dbReference type="InterPro" id="IPR006638">
    <property type="entry name" value="Elp3/MiaA/NifB-like_rSAM"/>
</dbReference>
<dbReference type="GO" id="GO:0046872">
    <property type="term" value="F:metal ion binding"/>
    <property type="evidence" value="ECO:0007669"/>
    <property type="project" value="UniProtKB-KW"/>
</dbReference>
<dbReference type="eggNOG" id="COG0621">
    <property type="taxonomic scope" value="Bacteria"/>
</dbReference>
<dbReference type="Gene3D" id="3.40.50.12160">
    <property type="entry name" value="Methylthiotransferase, N-terminal domain"/>
    <property type="match status" value="1"/>
</dbReference>
<keyword evidence="11" id="KW-1185">Reference proteome</keyword>
<dbReference type="SFLD" id="SFLDG01061">
    <property type="entry name" value="methylthiotransferase"/>
    <property type="match status" value="1"/>
</dbReference>
<dbReference type="SMART" id="SM00729">
    <property type="entry name" value="Elp3"/>
    <property type="match status" value="1"/>
</dbReference>
<dbReference type="HOGENOM" id="CLU_018697_1_0_0"/>
<proteinExistence type="predicted"/>
<dbReference type="InterPro" id="IPR020612">
    <property type="entry name" value="Methylthiotransferase_CS"/>
</dbReference>
<dbReference type="SUPFAM" id="SSF102114">
    <property type="entry name" value="Radical SAM enzymes"/>
    <property type="match status" value="1"/>
</dbReference>
<dbReference type="GO" id="GO:0051539">
    <property type="term" value="F:4 iron, 4 sulfur cluster binding"/>
    <property type="evidence" value="ECO:0007669"/>
    <property type="project" value="UniProtKB-KW"/>
</dbReference>
<dbReference type="Pfam" id="PF04055">
    <property type="entry name" value="Radical_SAM"/>
    <property type="match status" value="1"/>
</dbReference>
<evidence type="ECO:0000313" key="11">
    <source>
        <dbReference type="Proteomes" id="UP000005868"/>
    </source>
</evidence>
<dbReference type="CDD" id="cd01335">
    <property type="entry name" value="Radical_SAM"/>
    <property type="match status" value="1"/>
</dbReference>
<dbReference type="InterPro" id="IPR006467">
    <property type="entry name" value="MiaB-like_bact"/>
</dbReference>
<keyword evidence="4" id="KW-0949">S-adenosyl-L-methionine</keyword>
<accession>G7V6G2</accession>
<sequence length="442" mass="49461">MPYDRLKGKKIIIETLGCRSNLYESEAIASALEALGAEIVECPPYDVAIINSCTVTQEADRKCRQLIRRLKRLSPEGQVIVCGCWAQKVEEREAKALGVRALVGNRKKNLIPQILASLFKETQEELIVKRHSLQSCGEWDDLFLSRPHFHTRAFVKVQDGCSRNCSYCIIPSVRGKSVSRPLENVVEEVQSLALNGCKEVVLTGIQLGFYGKDIGSNLANLVEALSGIKGIERIRFGSLEPFGLSRDLIFRLASFSKLCPHFHLPLQSGDDQVLEAMNRGYNSSDFAKVVSWFREAFGADVHIGTDIMVGFPGETEDMFNRSLLFVERLELGRLHVFPYSGREGTKAYSMKSSLTKEEVRVRVREAISLANRLLDKYARKWVGKNVPVLVEEISSGVAEGLTPHFLRVKLRSEALVVNNEVARVFIEGTKDGDLFGRIVKNK</sequence>
<reference evidence="10 11" key="2">
    <citation type="journal article" date="2012" name="Stand. Genomic Sci.">
        <title>Genome sequence of the moderately thermophilic, amino-acid-degrading and sulfur-reducing bacterium Thermovirga lienii type strain (Cas60314(T)).</title>
        <authorList>
            <person name="Goker M."/>
            <person name="Saunders E."/>
            <person name="Lapidus A."/>
            <person name="Nolan M."/>
            <person name="Lucas S."/>
            <person name="Hammon N."/>
            <person name="Deshpande S."/>
            <person name="Cheng J.F."/>
            <person name="Han C."/>
            <person name="Tapia R."/>
            <person name="Goodwin L.A."/>
            <person name="Pitluck S."/>
            <person name="Liolios K."/>
            <person name="Mavromatis K."/>
            <person name="Pagani I."/>
            <person name="Ivanova N."/>
            <person name="Mikhailova N."/>
            <person name="Pati A."/>
            <person name="Chen A."/>
            <person name="Palaniappan K."/>
            <person name="Land M."/>
            <person name="Chang Y.J."/>
            <person name="Jeffries C.D."/>
            <person name="Brambilla E.M."/>
            <person name="Rohde M."/>
            <person name="Spring S."/>
            <person name="Detter J.C."/>
            <person name="Woyke T."/>
            <person name="Bristow J."/>
            <person name="Eisen J.A."/>
            <person name="Markowitz V."/>
            <person name="Hugenholtz P."/>
            <person name="Kyrpides N.C."/>
            <person name="Klenk H.P."/>
        </authorList>
    </citation>
    <scope>NUCLEOTIDE SEQUENCE [LARGE SCALE GENOMIC DNA]</scope>
    <source>
        <strain evidence="11">ATCC BAA-1197 / DSM 17291 / Cas60314</strain>
    </source>
</reference>
<evidence type="ECO:0000256" key="2">
    <source>
        <dbReference type="ARBA" id="ARBA00022485"/>
    </source>
</evidence>
<dbReference type="SFLD" id="SFLDG01082">
    <property type="entry name" value="B12-binding_domain_containing"/>
    <property type="match status" value="1"/>
</dbReference>
<keyword evidence="3" id="KW-0808">Transferase</keyword>
<dbReference type="SFLD" id="SFLDS00029">
    <property type="entry name" value="Radical_SAM"/>
    <property type="match status" value="1"/>
</dbReference>
<keyword evidence="2" id="KW-0004">4Fe-4S</keyword>
<evidence type="ECO:0000313" key="10">
    <source>
        <dbReference type="EMBL" id="AER67075.1"/>
    </source>
</evidence>
<dbReference type="KEGG" id="tli:Tlie_1346"/>
<dbReference type="AlphaFoldDB" id="G7V6G2"/>
<dbReference type="PROSITE" id="PS01278">
    <property type="entry name" value="MTTASE_RADICAL"/>
    <property type="match status" value="1"/>
</dbReference>
<dbReference type="Pfam" id="PF00919">
    <property type="entry name" value="UPF0004"/>
    <property type="match status" value="1"/>
</dbReference>
<dbReference type="OrthoDB" id="9805215at2"/>
<dbReference type="STRING" id="580340.Tlie_1346"/>
<dbReference type="NCBIfam" id="TIGR01579">
    <property type="entry name" value="MiaB-like-C"/>
    <property type="match status" value="1"/>
</dbReference>
<dbReference type="InterPro" id="IPR058240">
    <property type="entry name" value="rSAM_sf"/>
</dbReference>
<comment type="cofactor">
    <cofactor evidence="1">
        <name>[4Fe-4S] cluster</name>
        <dbReference type="ChEBI" id="CHEBI:49883"/>
    </cofactor>
</comment>
<feature type="domain" description="MTTase N-terminal" evidence="8">
    <location>
        <begin position="9"/>
        <end position="120"/>
    </location>
</feature>
<evidence type="ECO:0000259" key="8">
    <source>
        <dbReference type="PROSITE" id="PS51449"/>
    </source>
</evidence>
<dbReference type="InterPro" id="IPR007197">
    <property type="entry name" value="rSAM"/>
</dbReference>
<keyword evidence="6" id="KW-0408">Iron</keyword>
<dbReference type="PANTHER" id="PTHR11918">
    <property type="entry name" value="RADICAL SAM PROTEINS"/>
    <property type="match status" value="1"/>
</dbReference>
<evidence type="ECO:0000256" key="7">
    <source>
        <dbReference type="ARBA" id="ARBA00023014"/>
    </source>
</evidence>
<evidence type="ECO:0000256" key="3">
    <source>
        <dbReference type="ARBA" id="ARBA00022679"/>
    </source>
</evidence>
<keyword evidence="7" id="KW-0411">Iron-sulfur</keyword>
<feature type="domain" description="Radical SAM core" evidence="9">
    <location>
        <begin position="147"/>
        <end position="376"/>
    </location>
</feature>
<protein>
    <submittedName>
        <fullName evidence="10">MiaB-like tRNA modifying enzyme</fullName>
    </submittedName>
</protein>
<dbReference type="Gene3D" id="3.80.30.20">
    <property type="entry name" value="tm_1862 like domain"/>
    <property type="match status" value="1"/>
</dbReference>
<dbReference type="Proteomes" id="UP000005868">
    <property type="component" value="Chromosome"/>
</dbReference>
<organism evidence="10 11">
    <name type="scientific">Thermovirga lienii (strain ATCC BAA-1197 / DSM 17291 / Cas60314)</name>
    <dbReference type="NCBI Taxonomy" id="580340"/>
    <lineage>
        <taxon>Bacteria</taxon>
        <taxon>Thermotogati</taxon>
        <taxon>Synergistota</taxon>
        <taxon>Synergistia</taxon>
        <taxon>Synergistales</taxon>
        <taxon>Thermovirgaceae</taxon>
        <taxon>Thermovirga</taxon>
    </lineage>
</organism>
<dbReference type="EMBL" id="CP003096">
    <property type="protein sequence ID" value="AER67075.1"/>
    <property type="molecule type" value="Genomic_DNA"/>
</dbReference>
<evidence type="ECO:0000256" key="1">
    <source>
        <dbReference type="ARBA" id="ARBA00001966"/>
    </source>
</evidence>
<dbReference type="NCBIfam" id="TIGR00089">
    <property type="entry name" value="MiaB/RimO family radical SAM methylthiotransferase"/>
    <property type="match status" value="1"/>
</dbReference>
<evidence type="ECO:0000256" key="5">
    <source>
        <dbReference type="ARBA" id="ARBA00022723"/>
    </source>
</evidence>
<dbReference type="InterPro" id="IPR005839">
    <property type="entry name" value="Methylthiotransferase"/>
</dbReference>
<name>G7V6G2_THELD</name>
<dbReference type="InterPro" id="IPR038135">
    <property type="entry name" value="Methylthiotransferase_N_sf"/>
</dbReference>
<dbReference type="InterPro" id="IPR023404">
    <property type="entry name" value="rSAM_horseshoe"/>
</dbReference>
<evidence type="ECO:0000256" key="6">
    <source>
        <dbReference type="ARBA" id="ARBA00023004"/>
    </source>
</evidence>
<dbReference type="PANTHER" id="PTHR11918:SF45">
    <property type="entry name" value="THREONYLCARBAMOYLADENOSINE TRNA METHYLTHIOTRANSFERASE"/>
    <property type="match status" value="1"/>
</dbReference>
<dbReference type="InterPro" id="IPR013848">
    <property type="entry name" value="Methylthiotransferase_N"/>
</dbReference>
<evidence type="ECO:0000259" key="9">
    <source>
        <dbReference type="PROSITE" id="PS51918"/>
    </source>
</evidence>
<gene>
    <name evidence="10" type="ordered locus">Tlie_1346</name>
</gene>
<dbReference type="PROSITE" id="PS51918">
    <property type="entry name" value="RADICAL_SAM"/>
    <property type="match status" value="1"/>
</dbReference>
<dbReference type="GO" id="GO:0035598">
    <property type="term" value="F:tRNA (N(6)-L-threonylcarbamoyladenosine(37)-C(2))-methylthiotransferase activity"/>
    <property type="evidence" value="ECO:0007669"/>
    <property type="project" value="TreeGrafter"/>
</dbReference>